<feature type="compositionally biased region" description="Low complexity" evidence="1">
    <location>
        <begin position="1"/>
        <end position="20"/>
    </location>
</feature>
<feature type="compositionally biased region" description="Basic and acidic residues" evidence="1">
    <location>
        <begin position="35"/>
        <end position="49"/>
    </location>
</feature>
<feature type="non-terminal residue" evidence="2">
    <location>
        <position position="352"/>
    </location>
</feature>
<gene>
    <name evidence="2" type="ORF">MNOR_LOCUS3488</name>
</gene>
<dbReference type="AlphaFoldDB" id="A0AAV2PRT2"/>
<feature type="non-terminal residue" evidence="2">
    <location>
        <position position="1"/>
    </location>
</feature>
<dbReference type="Proteomes" id="UP001497623">
    <property type="component" value="Unassembled WGS sequence"/>
</dbReference>
<name>A0AAV2PRT2_MEGNR</name>
<reference evidence="2 3" key="1">
    <citation type="submission" date="2024-05" db="EMBL/GenBank/DDBJ databases">
        <authorList>
            <person name="Wallberg A."/>
        </authorList>
    </citation>
    <scope>NUCLEOTIDE SEQUENCE [LARGE SCALE GENOMIC DNA]</scope>
</reference>
<accession>A0AAV2PRT2</accession>
<feature type="region of interest" description="Disordered" evidence="1">
    <location>
        <begin position="1"/>
        <end position="49"/>
    </location>
</feature>
<dbReference type="EMBL" id="CAXKWB010001194">
    <property type="protein sequence ID" value="CAL4063629.1"/>
    <property type="molecule type" value="Genomic_DNA"/>
</dbReference>
<evidence type="ECO:0000256" key="1">
    <source>
        <dbReference type="SAM" id="MobiDB-lite"/>
    </source>
</evidence>
<comment type="caution">
    <text evidence="2">The sequence shown here is derived from an EMBL/GenBank/DDBJ whole genome shotgun (WGS) entry which is preliminary data.</text>
</comment>
<sequence length="352" mass="38606">SKNKSNNKSMNQSKNKSNNKSNKKSNKTSRKGRKDKKDKEGKDKKNKDGKEGTKNFVCGLFCECCIPDPPHCDNKPTKACTARGGTCMDRSGCNTGTHVITDICDDKGSQGCECCSPKPTPTPPPCEQYYRCTDQGGECLNKKTECIGTITKSAKDCLDKDCQCCIPPKPCEQYYRCTDQGGECQDKKTICKGTITKSAKDCIDKHCQCCIPDPCPKGSTCMAKVKGGKCKKKCKGKWQDSGVGCEKYGISNDCKCCKKKQPCEQYYKCVDQGGKCQPKKDKCKGKTTKDCLDKKCRCCIPVDKCPKGSTCMNGKKGKCKKTCKGKWKDKGAGCEKDGYKNTCKCCEKISPG</sequence>
<proteinExistence type="predicted"/>
<feature type="compositionally biased region" description="Basic residues" evidence="1">
    <location>
        <begin position="21"/>
        <end position="34"/>
    </location>
</feature>
<keyword evidence="3" id="KW-1185">Reference proteome</keyword>
<evidence type="ECO:0000313" key="3">
    <source>
        <dbReference type="Proteomes" id="UP001497623"/>
    </source>
</evidence>
<organism evidence="2 3">
    <name type="scientific">Meganyctiphanes norvegica</name>
    <name type="common">Northern krill</name>
    <name type="synonym">Thysanopoda norvegica</name>
    <dbReference type="NCBI Taxonomy" id="48144"/>
    <lineage>
        <taxon>Eukaryota</taxon>
        <taxon>Metazoa</taxon>
        <taxon>Ecdysozoa</taxon>
        <taxon>Arthropoda</taxon>
        <taxon>Crustacea</taxon>
        <taxon>Multicrustacea</taxon>
        <taxon>Malacostraca</taxon>
        <taxon>Eumalacostraca</taxon>
        <taxon>Eucarida</taxon>
        <taxon>Euphausiacea</taxon>
        <taxon>Euphausiidae</taxon>
        <taxon>Meganyctiphanes</taxon>
    </lineage>
</organism>
<evidence type="ECO:0000313" key="2">
    <source>
        <dbReference type="EMBL" id="CAL4063629.1"/>
    </source>
</evidence>
<protein>
    <submittedName>
        <fullName evidence="2">Uncharacterized protein</fullName>
    </submittedName>
</protein>